<feature type="transmembrane region" description="Helical" evidence="12">
    <location>
        <begin position="63"/>
        <end position="83"/>
    </location>
</feature>
<evidence type="ECO:0000256" key="4">
    <source>
        <dbReference type="ARBA" id="ARBA00022692"/>
    </source>
</evidence>
<evidence type="ECO:0000256" key="5">
    <source>
        <dbReference type="ARBA" id="ARBA00022826"/>
    </source>
</evidence>
<dbReference type="OrthoDB" id="297496at2759"/>
<keyword evidence="4 11" id="KW-0812">Transmembrane</keyword>
<evidence type="ECO:0000256" key="6">
    <source>
        <dbReference type="ARBA" id="ARBA00022958"/>
    </source>
</evidence>
<dbReference type="EMBL" id="LDAU01000073">
    <property type="protein sequence ID" value="KRX08114.1"/>
    <property type="molecule type" value="Genomic_DNA"/>
</dbReference>
<name>A0A0V0R0Q1_PSEPJ</name>
<evidence type="ECO:0000256" key="10">
    <source>
        <dbReference type="ARBA" id="ARBA00023303"/>
    </source>
</evidence>
<dbReference type="InParanoid" id="A0A0V0R0Q1"/>
<feature type="transmembrane region" description="Helical" evidence="12">
    <location>
        <begin position="133"/>
        <end position="150"/>
    </location>
</feature>
<feature type="transmembrane region" description="Helical" evidence="12">
    <location>
        <begin position="103"/>
        <end position="121"/>
    </location>
</feature>
<dbReference type="InterPro" id="IPR013099">
    <property type="entry name" value="K_chnl_dom"/>
</dbReference>
<evidence type="ECO:0000259" key="13">
    <source>
        <dbReference type="Pfam" id="PF07885"/>
    </source>
</evidence>
<dbReference type="PANTHER" id="PTHR10027:SF10">
    <property type="entry name" value="SLOWPOKE 2, ISOFORM D"/>
    <property type="match status" value="1"/>
</dbReference>
<evidence type="ECO:0000313" key="14">
    <source>
        <dbReference type="EMBL" id="KRX08114.1"/>
    </source>
</evidence>
<comment type="subcellular location">
    <subcellularLocation>
        <location evidence="1">Membrane</location>
        <topology evidence="1">Multi-pass membrane protein</topology>
    </subcellularLocation>
</comment>
<evidence type="ECO:0000256" key="12">
    <source>
        <dbReference type="SAM" id="Phobius"/>
    </source>
</evidence>
<accession>A0A0V0R0Q1</accession>
<evidence type="ECO:0000256" key="9">
    <source>
        <dbReference type="ARBA" id="ARBA00023136"/>
    </source>
</evidence>
<evidence type="ECO:0000256" key="3">
    <source>
        <dbReference type="ARBA" id="ARBA00022538"/>
    </source>
</evidence>
<gene>
    <name evidence="14" type="ORF">PPERSA_01659</name>
</gene>
<protein>
    <recommendedName>
        <fullName evidence="13">Potassium channel domain-containing protein</fullName>
    </recommendedName>
</protein>
<dbReference type="Proteomes" id="UP000054937">
    <property type="component" value="Unassembled WGS sequence"/>
</dbReference>
<dbReference type="InterPro" id="IPR003280">
    <property type="entry name" value="2pore_dom_K_chnl"/>
</dbReference>
<evidence type="ECO:0000313" key="15">
    <source>
        <dbReference type="Proteomes" id="UP000054937"/>
    </source>
</evidence>
<dbReference type="InterPro" id="IPR047871">
    <property type="entry name" value="K_chnl_Slo-like"/>
</dbReference>
<evidence type="ECO:0000256" key="2">
    <source>
        <dbReference type="ARBA" id="ARBA00022448"/>
    </source>
</evidence>
<dbReference type="Pfam" id="PF07885">
    <property type="entry name" value="Ion_trans_2"/>
    <property type="match status" value="1"/>
</dbReference>
<keyword evidence="7 12" id="KW-1133">Transmembrane helix</keyword>
<reference evidence="14 15" key="1">
    <citation type="journal article" date="2015" name="Sci. Rep.">
        <title>Genome of the facultative scuticociliatosis pathogen Pseudocohnilembus persalinus provides insight into its virulence through horizontal gene transfer.</title>
        <authorList>
            <person name="Xiong J."/>
            <person name="Wang G."/>
            <person name="Cheng J."/>
            <person name="Tian M."/>
            <person name="Pan X."/>
            <person name="Warren A."/>
            <person name="Jiang C."/>
            <person name="Yuan D."/>
            <person name="Miao W."/>
        </authorList>
    </citation>
    <scope>NUCLEOTIDE SEQUENCE [LARGE SCALE GENOMIC DNA]</scope>
    <source>
        <strain evidence="14">36N120E</strain>
    </source>
</reference>
<dbReference type="PANTHER" id="PTHR10027">
    <property type="entry name" value="CALCIUM-ACTIVATED POTASSIUM CHANNEL ALPHA CHAIN"/>
    <property type="match status" value="1"/>
</dbReference>
<proteinExistence type="inferred from homology"/>
<evidence type="ECO:0000256" key="11">
    <source>
        <dbReference type="RuleBase" id="RU003857"/>
    </source>
</evidence>
<dbReference type="PRINTS" id="PR01333">
    <property type="entry name" value="2POREKCHANEL"/>
</dbReference>
<dbReference type="Gene3D" id="1.10.287.70">
    <property type="match status" value="1"/>
</dbReference>
<dbReference type="AlphaFoldDB" id="A0A0V0R0Q1"/>
<keyword evidence="2 11" id="KW-0813">Transport</keyword>
<dbReference type="GO" id="GO:0005267">
    <property type="term" value="F:potassium channel activity"/>
    <property type="evidence" value="ECO:0007669"/>
    <property type="project" value="UniProtKB-KW"/>
</dbReference>
<keyword evidence="5" id="KW-0631">Potassium channel</keyword>
<evidence type="ECO:0000256" key="7">
    <source>
        <dbReference type="ARBA" id="ARBA00022989"/>
    </source>
</evidence>
<organism evidence="14 15">
    <name type="scientific">Pseudocohnilembus persalinus</name>
    <name type="common">Ciliate</name>
    <dbReference type="NCBI Taxonomy" id="266149"/>
    <lineage>
        <taxon>Eukaryota</taxon>
        <taxon>Sar</taxon>
        <taxon>Alveolata</taxon>
        <taxon>Ciliophora</taxon>
        <taxon>Intramacronucleata</taxon>
        <taxon>Oligohymenophorea</taxon>
        <taxon>Scuticociliatia</taxon>
        <taxon>Philasterida</taxon>
        <taxon>Pseudocohnilembidae</taxon>
        <taxon>Pseudocohnilembus</taxon>
    </lineage>
</organism>
<comment type="caution">
    <text evidence="14">The sequence shown here is derived from an EMBL/GenBank/DDBJ whole genome shotgun (WGS) entry which is preliminary data.</text>
</comment>
<sequence length="741" mass="88344">MQTKLNENSQNSDTFSQFLEKFEENLEKQQQFLYEQSYSKYEERDPNENLAISSKKDILKMKIVQLVMNIMNLMFLNASFILFFNELDGKQVYSQYNQKEKPIYFIDALYFQAVTMLTIGYGDITPERTSGRIITITFILISAIQFNSWFGDILNLLSQEEHTLADHIKIDQNKIIIIGNVLEKEYQTEQFLKSFYDTNNFEKPCKFQKQLIFYCNEDPSFKADVFKQKYVGTKFRTYRSQRSNFQKANSFLKTEYLRIQYGVKKIKIIPNVKMESDIELWIRDNSSINIDLRTNIWNFYQSQKNKIKTVEFPDFVHGIELKMVSIKKGHDKILIINPIKYLIQPNDKAIIITNYQSNIQEEFTMILKNNIQNLTIKSRLKRKLSLEVLEQIKKGSLKNIFIKFAAKFKNPQIFLKNNKVINLYIDQKNTLSQIPAKLMKNHLIFVGFDLRDRGRIYKKIREINKQRLIIFFQHNIKSSQLKEPNKNNQQEEIQENNSIIAIGNYEYLAHYQALKMQESYRYNMIPVGLVIKDKIKSRYNDQFQNKDFYQNSQFQGNPNLNLNQQNEEDLIYENNYQEKIDITQFQGDFVLANPPLDQRVKEGDYIILICSLDFFQELQLKNNKLNKSVFRKQKDEAEVFDLEKFDFITTMQKDYFEQQKEITEKLVNYYRNKISVYKELQGWQKNVNVIKTLGLEEIKQLKMEDSMPFALNLKQKNLFKQQSSMKFVSERKLYSECNFPY</sequence>
<dbReference type="GO" id="GO:0016020">
    <property type="term" value="C:membrane"/>
    <property type="evidence" value="ECO:0007669"/>
    <property type="project" value="UniProtKB-SubCell"/>
</dbReference>
<keyword evidence="15" id="KW-1185">Reference proteome</keyword>
<keyword evidence="10 11" id="KW-0407">Ion channel</keyword>
<evidence type="ECO:0000256" key="1">
    <source>
        <dbReference type="ARBA" id="ARBA00004141"/>
    </source>
</evidence>
<keyword evidence="6" id="KW-0630">Potassium</keyword>
<keyword evidence="9 12" id="KW-0472">Membrane</keyword>
<keyword evidence="3" id="KW-0633">Potassium transport</keyword>
<keyword evidence="8 11" id="KW-0406">Ion transport</keyword>
<dbReference type="SUPFAM" id="SSF81324">
    <property type="entry name" value="Voltage-gated potassium channels"/>
    <property type="match status" value="1"/>
</dbReference>
<feature type="domain" description="Potassium channel" evidence="13">
    <location>
        <begin position="85"/>
        <end position="157"/>
    </location>
</feature>
<comment type="similarity">
    <text evidence="11">Belongs to the two pore domain potassium channel (TC 1.A.1.8) family.</text>
</comment>
<evidence type="ECO:0000256" key="8">
    <source>
        <dbReference type="ARBA" id="ARBA00023065"/>
    </source>
</evidence>